<feature type="transmembrane region" description="Helical" evidence="1">
    <location>
        <begin position="43"/>
        <end position="65"/>
    </location>
</feature>
<evidence type="ECO:0000256" key="1">
    <source>
        <dbReference type="SAM" id="Phobius"/>
    </source>
</evidence>
<proteinExistence type="predicted"/>
<keyword evidence="1" id="KW-0472">Membrane</keyword>
<evidence type="ECO:0008006" key="4">
    <source>
        <dbReference type="Google" id="ProtNLM"/>
    </source>
</evidence>
<gene>
    <name evidence="2" type="ORF">M407DRAFT_246950</name>
</gene>
<organism evidence="2 3">
    <name type="scientific">Tulasnella calospora MUT 4182</name>
    <dbReference type="NCBI Taxonomy" id="1051891"/>
    <lineage>
        <taxon>Eukaryota</taxon>
        <taxon>Fungi</taxon>
        <taxon>Dikarya</taxon>
        <taxon>Basidiomycota</taxon>
        <taxon>Agaricomycotina</taxon>
        <taxon>Agaricomycetes</taxon>
        <taxon>Cantharellales</taxon>
        <taxon>Tulasnellaceae</taxon>
        <taxon>Tulasnella</taxon>
    </lineage>
</organism>
<sequence length="69" mass="8147">MAVNELRYLQLKEIKYGVELDVPAATILSIFGFRAQAFWWPDIVTLVIMFSVFTICSFIYLHLYVKEKR</sequence>
<protein>
    <recommendedName>
        <fullName evidence="4">CDR ABC transporter domain-containing protein</fullName>
    </recommendedName>
</protein>
<dbReference type="EMBL" id="KN823519">
    <property type="protein sequence ID" value="KIO16614.1"/>
    <property type="molecule type" value="Genomic_DNA"/>
</dbReference>
<keyword evidence="1" id="KW-0812">Transmembrane</keyword>
<name>A0A0C3Q2H4_9AGAM</name>
<keyword evidence="3" id="KW-1185">Reference proteome</keyword>
<dbReference type="OrthoDB" id="66620at2759"/>
<dbReference type="STRING" id="1051891.A0A0C3Q2H4"/>
<accession>A0A0C3Q2H4</accession>
<dbReference type="HOGENOM" id="CLU_204129_0_0_1"/>
<reference evidence="2 3" key="1">
    <citation type="submission" date="2014-04" db="EMBL/GenBank/DDBJ databases">
        <authorList>
            <consortium name="DOE Joint Genome Institute"/>
            <person name="Kuo A."/>
            <person name="Girlanda M."/>
            <person name="Perotto S."/>
            <person name="Kohler A."/>
            <person name="Nagy L.G."/>
            <person name="Floudas D."/>
            <person name="Copeland A."/>
            <person name="Barry K.W."/>
            <person name="Cichocki N."/>
            <person name="Veneault-Fourrey C."/>
            <person name="LaButti K."/>
            <person name="Lindquist E.A."/>
            <person name="Lipzen A."/>
            <person name="Lundell T."/>
            <person name="Morin E."/>
            <person name="Murat C."/>
            <person name="Sun H."/>
            <person name="Tunlid A."/>
            <person name="Henrissat B."/>
            <person name="Grigoriev I.V."/>
            <person name="Hibbett D.S."/>
            <person name="Martin F."/>
            <person name="Nordberg H.P."/>
            <person name="Cantor M.N."/>
            <person name="Hua S.X."/>
        </authorList>
    </citation>
    <scope>NUCLEOTIDE SEQUENCE [LARGE SCALE GENOMIC DNA]</scope>
    <source>
        <strain evidence="2 3">MUT 4182</strain>
    </source>
</reference>
<dbReference type="Proteomes" id="UP000054248">
    <property type="component" value="Unassembled WGS sequence"/>
</dbReference>
<reference evidence="3" key="2">
    <citation type="submission" date="2015-01" db="EMBL/GenBank/DDBJ databases">
        <title>Evolutionary Origins and Diversification of the Mycorrhizal Mutualists.</title>
        <authorList>
            <consortium name="DOE Joint Genome Institute"/>
            <consortium name="Mycorrhizal Genomics Consortium"/>
            <person name="Kohler A."/>
            <person name="Kuo A."/>
            <person name="Nagy L.G."/>
            <person name="Floudas D."/>
            <person name="Copeland A."/>
            <person name="Barry K.W."/>
            <person name="Cichocki N."/>
            <person name="Veneault-Fourrey C."/>
            <person name="LaButti K."/>
            <person name="Lindquist E.A."/>
            <person name="Lipzen A."/>
            <person name="Lundell T."/>
            <person name="Morin E."/>
            <person name="Murat C."/>
            <person name="Riley R."/>
            <person name="Ohm R."/>
            <person name="Sun H."/>
            <person name="Tunlid A."/>
            <person name="Henrissat B."/>
            <person name="Grigoriev I.V."/>
            <person name="Hibbett D.S."/>
            <person name="Martin F."/>
        </authorList>
    </citation>
    <scope>NUCLEOTIDE SEQUENCE [LARGE SCALE GENOMIC DNA]</scope>
    <source>
        <strain evidence="3">MUT 4182</strain>
    </source>
</reference>
<keyword evidence="1" id="KW-1133">Transmembrane helix</keyword>
<evidence type="ECO:0000313" key="3">
    <source>
        <dbReference type="Proteomes" id="UP000054248"/>
    </source>
</evidence>
<evidence type="ECO:0000313" key="2">
    <source>
        <dbReference type="EMBL" id="KIO16614.1"/>
    </source>
</evidence>
<dbReference type="AlphaFoldDB" id="A0A0C3Q2H4"/>